<dbReference type="InParanoid" id="D2V5A1"/>
<keyword evidence="3" id="KW-1185">Reference proteome</keyword>
<dbReference type="GeneID" id="8849688"/>
<dbReference type="VEuPathDB" id="AmoebaDB:NAEGRDRAFT_46820"/>
<proteinExistence type="predicted"/>
<dbReference type="Pfam" id="PF04577">
    <property type="entry name" value="Glyco_transf_61"/>
    <property type="match status" value="1"/>
</dbReference>
<dbReference type="GO" id="GO:0016757">
    <property type="term" value="F:glycosyltransferase activity"/>
    <property type="evidence" value="ECO:0007669"/>
    <property type="project" value="InterPro"/>
</dbReference>
<dbReference type="AlphaFoldDB" id="D2V5A1"/>
<gene>
    <name evidence="2" type="ORF">NAEGRDRAFT_46820</name>
</gene>
<dbReference type="eggNOG" id="ENOG502RYQK">
    <property type="taxonomic scope" value="Eukaryota"/>
</dbReference>
<accession>D2V5A1</accession>
<dbReference type="Proteomes" id="UP000006671">
    <property type="component" value="Unassembled WGS sequence"/>
</dbReference>
<dbReference type="InterPro" id="IPR049625">
    <property type="entry name" value="Glyco_transf_61_cat"/>
</dbReference>
<sequence length="522" mass="61178">MNINQWKKPSSSSINKIIKPTVSSSSLESSFKKLSSSSLESNKQINEISIEKKKVNKQQQQQTLPSESWAPIQIDQCLNGMHEHSAPCLHKHYLMKNNQTNNYTNLERGIELIYHSFKIKAPKFYNNEQKMEWMEKSKRIKMMKWAPDLEWAIYFSTNGQILVFNNVYIDAIIDSDKWSAGSCMGDSHSHLPFFKTKPSMKTFIRKYNHLPNNLSYLKNPNVKVTTGPNDVKTVEIQLEEDYERLDTVILCTSPDSYSFQHFLDRVTVTWSQAMIYQQDESSPNGSTSILSGLQSYNPVIKQFYSFMVDKHYHQQSIHAKKLIYSCRSPLVHPFTTQRVYDEMLRKLNAKFTIPFEKRRKIVYFTRQDADTVNIGRRIINETLLIDYLNKELKKRGRNEELIIFESYDYPNLQSLFKLFNDTKLIFGPHGATFYNSRFAPKQLAVLEILPSGGFYYNGFWEQASLLEQTYGVYYADKVNKKNDMIINDIPNFTKYLFDLIEEAQQRKPKDVLQKYYSWNVNV</sequence>
<dbReference type="OrthoDB" id="529273at2759"/>
<dbReference type="EMBL" id="GG738852">
    <property type="protein sequence ID" value="EFC48239.1"/>
    <property type="molecule type" value="Genomic_DNA"/>
</dbReference>
<protein>
    <submittedName>
        <fullName evidence="2">Predicted protein</fullName>
    </submittedName>
</protein>
<feature type="domain" description="Glycosyltransferase 61 catalytic" evidence="1">
    <location>
        <begin position="259"/>
        <end position="445"/>
    </location>
</feature>
<evidence type="ECO:0000259" key="1">
    <source>
        <dbReference type="Pfam" id="PF04577"/>
    </source>
</evidence>
<name>D2V5A1_NAEGR</name>
<reference evidence="2 3" key="1">
    <citation type="journal article" date="2010" name="Cell">
        <title>The genome of Naegleria gruberi illuminates early eukaryotic versatility.</title>
        <authorList>
            <person name="Fritz-Laylin L.K."/>
            <person name="Prochnik S.E."/>
            <person name="Ginger M.L."/>
            <person name="Dacks J.B."/>
            <person name="Carpenter M.L."/>
            <person name="Field M.C."/>
            <person name="Kuo A."/>
            <person name="Paredez A."/>
            <person name="Chapman J."/>
            <person name="Pham J."/>
            <person name="Shu S."/>
            <person name="Neupane R."/>
            <person name="Cipriano M."/>
            <person name="Mancuso J."/>
            <person name="Tu H."/>
            <person name="Salamov A."/>
            <person name="Lindquist E."/>
            <person name="Shapiro H."/>
            <person name="Lucas S."/>
            <person name="Grigoriev I.V."/>
            <person name="Cande W.Z."/>
            <person name="Fulton C."/>
            <person name="Rokhsar D.S."/>
            <person name="Dawson S.C."/>
        </authorList>
    </citation>
    <scope>NUCLEOTIDE SEQUENCE [LARGE SCALE GENOMIC DNA]</scope>
    <source>
        <strain evidence="2 3">NEG-M</strain>
    </source>
</reference>
<organism evidence="3">
    <name type="scientific">Naegleria gruberi</name>
    <name type="common">Amoeba</name>
    <dbReference type="NCBI Taxonomy" id="5762"/>
    <lineage>
        <taxon>Eukaryota</taxon>
        <taxon>Discoba</taxon>
        <taxon>Heterolobosea</taxon>
        <taxon>Tetramitia</taxon>
        <taxon>Eutetramitia</taxon>
        <taxon>Vahlkampfiidae</taxon>
        <taxon>Naegleria</taxon>
    </lineage>
</organism>
<evidence type="ECO:0000313" key="2">
    <source>
        <dbReference type="EMBL" id="EFC48239.1"/>
    </source>
</evidence>
<dbReference type="OMA" id="MAFRAIR"/>
<evidence type="ECO:0000313" key="3">
    <source>
        <dbReference type="Proteomes" id="UP000006671"/>
    </source>
</evidence>
<dbReference type="RefSeq" id="XP_002680983.1">
    <property type="nucleotide sequence ID" value="XM_002680937.1"/>
</dbReference>
<dbReference type="KEGG" id="ngr:NAEGRDRAFT_46820"/>